<dbReference type="InterPro" id="IPR014756">
    <property type="entry name" value="Ig_E-set"/>
</dbReference>
<dbReference type="GO" id="GO:0008482">
    <property type="term" value="F:sulfite oxidase activity"/>
    <property type="evidence" value="ECO:0007669"/>
    <property type="project" value="TreeGrafter"/>
</dbReference>
<organism evidence="3 4">
    <name type="scientific">Nocardioides guangzhouensis</name>
    <dbReference type="NCBI Taxonomy" id="2497878"/>
    <lineage>
        <taxon>Bacteria</taxon>
        <taxon>Bacillati</taxon>
        <taxon>Actinomycetota</taxon>
        <taxon>Actinomycetes</taxon>
        <taxon>Propionibacteriales</taxon>
        <taxon>Nocardioidaceae</taxon>
        <taxon>Nocardioides</taxon>
    </lineage>
</organism>
<dbReference type="GO" id="GO:0006790">
    <property type="term" value="P:sulfur compound metabolic process"/>
    <property type="evidence" value="ECO:0007669"/>
    <property type="project" value="TreeGrafter"/>
</dbReference>
<dbReference type="InterPro" id="IPR036374">
    <property type="entry name" value="OxRdtase_Mopterin-bd_sf"/>
</dbReference>
<dbReference type="AlphaFoldDB" id="A0A4Q4ZBB3"/>
<dbReference type="Pfam" id="PF00174">
    <property type="entry name" value="Oxidored_molyb"/>
    <property type="match status" value="1"/>
</dbReference>
<comment type="caution">
    <text evidence="3">The sequence shown here is derived from an EMBL/GenBank/DDBJ whole genome shotgun (WGS) entry which is preliminary data.</text>
</comment>
<keyword evidence="4" id="KW-1185">Reference proteome</keyword>
<dbReference type="GO" id="GO:0043546">
    <property type="term" value="F:molybdopterin cofactor binding"/>
    <property type="evidence" value="ECO:0007669"/>
    <property type="project" value="TreeGrafter"/>
</dbReference>
<dbReference type="SUPFAM" id="SSF56524">
    <property type="entry name" value="Oxidoreductase molybdopterin-binding domain"/>
    <property type="match status" value="1"/>
</dbReference>
<feature type="transmembrane region" description="Helical" evidence="1">
    <location>
        <begin position="189"/>
        <end position="207"/>
    </location>
</feature>
<evidence type="ECO:0000313" key="4">
    <source>
        <dbReference type="Proteomes" id="UP000295198"/>
    </source>
</evidence>
<dbReference type="PANTHER" id="PTHR19372">
    <property type="entry name" value="SULFITE REDUCTASE"/>
    <property type="match status" value="1"/>
</dbReference>
<dbReference type="OrthoDB" id="9795587at2"/>
<dbReference type="SUPFAM" id="SSF81296">
    <property type="entry name" value="E set domains"/>
    <property type="match status" value="1"/>
</dbReference>
<evidence type="ECO:0000259" key="2">
    <source>
        <dbReference type="Pfam" id="PF00174"/>
    </source>
</evidence>
<dbReference type="Gene3D" id="3.90.420.10">
    <property type="entry name" value="Oxidoreductase, molybdopterin-binding domain"/>
    <property type="match status" value="1"/>
</dbReference>
<feature type="domain" description="Oxidoreductase molybdopterin-binding" evidence="2">
    <location>
        <begin position="263"/>
        <end position="415"/>
    </location>
</feature>
<name>A0A4Q4ZBB3_9ACTN</name>
<evidence type="ECO:0000256" key="1">
    <source>
        <dbReference type="SAM" id="Phobius"/>
    </source>
</evidence>
<feature type="transmembrane region" description="Helical" evidence="1">
    <location>
        <begin position="25"/>
        <end position="45"/>
    </location>
</feature>
<proteinExistence type="predicted"/>
<keyword evidence="1" id="KW-0472">Membrane</keyword>
<feature type="transmembrane region" description="Helical" evidence="1">
    <location>
        <begin position="86"/>
        <end position="104"/>
    </location>
</feature>
<dbReference type="EMBL" id="SDKM01000018">
    <property type="protein sequence ID" value="RYP85257.1"/>
    <property type="molecule type" value="Genomic_DNA"/>
</dbReference>
<dbReference type="GO" id="GO:0020037">
    <property type="term" value="F:heme binding"/>
    <property type="evidence" value="ECO:0007669"/>
    <property type="project" value="TreeGrafter"/>
</dbReference>
<gene>
    <name evidence="3" type="ORF">EKO23_13460</name>
</gene>
<feature type="transmembrane region" description="Helical" evidence="1">
    <location>
        <begin position="110"/>
        <end position="128"/>
    </location>
</feature>
<protein>
    <submittedName>
        <fullName evidence="3">Oxidoreductase</fullName>
    </submittedName>
</protein>
<dbReference type="PANTHER" id="PTHR19372:SF7">
    <property type="entry name" value="SULFITE OXIDASE, MITOCHONDRIAL"/>
    <property type="match status" value="1"/>
</dbReference>
<dbReference type="InterPro" id="IPR000572">
    <property type="entry name" value="OxRdtase_Mopterin-bd_dom"/>
</dbReference>
<evidence type="ECO:0000313" key="3">
    <source>
        <dbReference type="EMBL" id="RYP85257.1"/>
    </source>
</evidence>
<dbReference type="Proteomes" id="UP000295198">
    <property type="component" value="Unassembled WGS sequence"/>
</dbReference>
<sequence length="538" mass="58546">MPTRRVGFTGRSCLSKDGWVSAPRGIWSAAGVLAGLAGLAVSHAATMALTLRVSPPVAVAELVVQYVPGVLAEKAIAILGHWDKPVLVLIIFLLLVACWAYAGTLAARSWWQPIIVFAVLGGIGLYAAMTRFDARAVDTLPVAAGTVTSIVVLSFLTDPLRVAHEDDARRAREDTERIPEQRRHTRRTFLVRASVVAVLAGAVGSFGERLGRRRRHVEMSRRLLKLPISDPATPAGARVDVEGISRWKTPNERFYLIHTAIAAPAIEPSEWNLRIHGMVDREVNLTYQALIDREITEDWITLNCVSNPVGGPLIGNAWWSGVRLDALLAEAGVRPGADAVLQTSWDGWTCGTPIDVLTETGRNAMLAIAMNGQPLPIDHGFPVRTIVPGLYGFVSACKWVTDIEVSRFEDFTAYWTDKGWSERAPVKIASRIESPRGGDEVPAGRVRVGGSAWAQSVGIRAVEYSLDGAGWREAELGTVPNNDTWRQWVATLHLDEGDHRLRVRAVGADGQVQTGVEQDVRPDGATGWHEVEFSATQA</sequence>
<reference evidence="3 4" key="1">
    <citation type="submission" date="2019-01" db="EMBL/GenBank/DDBJ databases">
        <title>Nocardioides guangzhouensis sp. nov., an actinobacterium isolated from soil.</title>
        <authorList>
            <person name="Fu Y."/>
            <person name="Cai Y."/>
            <person name="Lin Z."/>
            <person name="Chen P."/>
        </authorList>
    </citation>
    <scope>NUCLEOTIDE SEQUENCE [LARGE SCALE GENOMIC DNA]</scope>
    <source>
        <strain evidence="3 4">130</strain>
    </source>
</reference>
<dbReference type="Gene3D" id="2.60.40.650">
    <property type="match status" value="1"/>
</dbReference>
<keyword evidence="1" id="KW-0812">Transmembrane</keyword>
<keyword evidence="1" id="KW-1133">Transmembrane helix</keyword>
<accession>A0A4Q4ZBB3</accession>